<dbReference type="Proteomes" id="UP000664521">
    <property type="component" value="Unassembled WGS sequence"/>
</dbReference>
<keyword evidence="4" id="KW-1185">Reference proteome</keyword>
<reference evidence="3" key="1">
    <citation type="submission" date="2021-03" db="EMBL/GenBank/DDBJ databases">
        <authorList>
            <person name="Tagirdzhanova G."/>
        </authorList>
    </citation>
    <scope>NUCLEOTIDE SEQUENCE</scope>
</reference>
<organism evidence="3 4">
    <name type="scientific">Heterodermia speciosa</name>
    <dbReference type="NCBI Taxonomy" id="116794"/>
    <lineage>
        <taxon>Eukaryota</taxon>
        <taxon>Fungi</taxon>
        <taxon>Dikarya</taxon>
        <taxon>Ascomycota</taxon>
        <taxon>Pezizomycotina</taxon>
        <taxon>Lecanoromycetes</taxon>
        <taxon>OSLEUM clade</taxon>
        <taxon>Lecanoromycetidae</taxon>
        <taxon>Caliciales</taxon>
        <taxon>Physciaceae</taxon>
        <taxon>Heterodermia</taxon>
    </lineage>
</organism>
<accession>A0A8H3IUL2</accession>
<dbReference type="AlphaFoldDB" id="A0A8H3IUL2"/>
<dbReference type="InterPro" id="IPR011990">
    <property type="entry name" value="TPR-like_helical_dom_sf"/>
</dbReference>
<feature type="region of interest" description="Disordered" evidence="1">
    <location>
        <begin position="1058"/>
        <end position="1086"/>
    </location>
</feature>
<dbReference type="InterPro" id="IPR002182">
    <property type="entry name" value="NB-ARC"/>
</dbReference>
<dbReference type="Pfam" id="PF13424">
    <property type="entry name" value="TPR_12"/>
    <property type="match status" value="2"/>
</dbReference>
<dbReference type="GO" id="GO:0043531">
    <property type="term" value="F:ADP binding"/>
    <property type="evidence" value="ECO:0007669"/>
    <property type="project" value="InterPro"/>
</dbReference>
<dbReference type="PANTHER" id="PTHR46082:SF6">
    <property type="entry name" value="AAA+ ATPASE DOMAIN-CONTAINING PROTEIN-RELATED"/>
    <property type="match status" value="1"/>
</dbReference>
<dbReference type="SUPFAM" id="SSF52540">
    <property type="entry name" value="P-loop containing nucleoside triphosphate hydrolases"/>
    <property type="match status" value="1"/>
</dbReference>
<dbReference type="Gene3D" id="3.40.50.300">
    <property type="entry name" value="P-loop containing nucleotide triphosphate hydrolases"/>
    <property type="match status" value="1"/>
</dbReference>
<dbReference type="SUPFAM" id="SSF48452">
    <property type="entry name" value="TPR-like"/>
    <property type="match status" value="3"/>
</dbReference>
<sequence length="1139" mass="129462">MAEAAAFSTAVSALDLIALAVKVFQRYQEYLDSGHAVPKNLQNVANSIPYLRRSLERHAQAEMDALKSGNEAELGIVFAECRVILGKLQTFIDDLIPLPDDGKRARVKKAIKSIRQESELKRVQDELQAQISALSYGALVKITAHRCIGKPIDPTQEIHRAPLKSTYGIPTSKVSKFIGRGSVVKLVEEKLMVTSTSRNVVVLQGMGGQGKTQIALEICERQDIRQYFKVILWINASTEDTTAQAFEHFARFMCLKGSFFPDSQSQIDWVKERLEDSDRPCLLIFDNYNDLETFKGIRNFFPRDNRHSILITSRHEDSTHLGLFVSISKMDQDEASALLLHRSGLDDHAVAAEHAQRVSHHLGYLPLALAQAGAYVKARRIPLSAFVDHYEKRASAVLKQTPDIWEYGISVFTTWEMSMSQYSKNREERDQVDCMLLLLAILHHETINEQYFGHLLECTCKLPSWARRFETDGHWDTDKLQNTLAKLARLSLLQIVNWKTGHYDISIHPMVSDWLKLRVTDAKLVAAVAEAMEIVATFIGCKHGRRMTFELRREIRVYVDSCIKNYESLYDRVDQALLQTPPIIEAKLHFAIFCQDDCQWWNATRLYKECVEAYKERMGTEDPRTIRAMKLEADYHMEHGRAEYAAELHQSVLACSNERASIELANCYRKQGKHEEAQGEYSKALAELENDTTQNDLRVIHCKVQMALNEKVLSSCDAEGPLTDALNRLDERLSHRSGKDMAFDEAEANLYLEISQELLSVYTDEQENYVKAEGILCRALEVAEELHGAENGVTLRFAHNLAITYNNQAKLQDSERMYQRTLDGYEAFYGPESAVAMKACHCYGHVLGSQYKLLEATNLHLRAVNGLQKLYGVGQDLVMDIFDCLVESYIDSGDELEAEKLYKTALTNRTKVLGMDHEKTTEIAFALGKLYSKQQRLAEAEVLLRQAVDGYYNLFGSADEKTWPSIESLFLVLYNLGRLEEAAGLCEDLLFFRERHYPYHDIHVLDDAHNLSKVLHELGREDEVDALHQVYNEAFDVVLEKTERGEADVTTALAALDVRDNDTSASSNEGQNEKSQTTVGEQPGKRCNRFFNEEGNLKRLTDGRRCYHEEMIPDKGNPGKTKVFRGYAYLYFEPKGTPN</sequence>
<name>A0A8H3IUL2_9LECA</name>
<gene>
    <name evidence="3" type="ORF">HETSPECPRED_006532</name>
</gene>
<protein>
    <recommendedName>
        <fullName evidence="2">NB-ARC domain-containing protein</fullName>
    </recommendedName>
</protein>
<proteinExistence type="predicted"/>
<comment type="caution">
    <text evidence="3">The sequence shown here is derived from an EMBL/GenBank/DDBJ whole genome shotgun (WGS) entry which is preliminary data.</text>
</comment>
<dbReference type="InterPro" id="IPR053137">
    <property type="entry name" value="NLR-like"/>
</dbReference>
<feature type="compositionally biased region" description="Polar residues" evidence="1">
    <location>
        <begin position="1063"/>
        <end position="1080"/>
    </location>
</feature>
<feature type="domain" description="NB-ARC" evidence="2">
    <location>
        <begin position="184"/>
        <end position="318"/>
    </location>
</feature>
<dbReference type="PANTHER" id="PTHR46082">
    <property type="entry name" value="ATP/GTP-BINDING PROTEIN-RELATED"/>
    <property type="match status" value="1"/>
</dbReference>
<dbReference type="EMBL" id="CAJPDS010000044">
    <property type="protein sequence ID" value="CAF9927249.1"/>
    <property type="molecule type" value="Genomic_DNA"/>
</dbReference>
<evidence type="ECO:0000313" key="4">
    <source>
        <dbReference type="Proteomes" id="UP000664521"/>
    </source>
</evidence>
<dbReference type="Gene3D" id="1.25.40.10">
    <property type="entry name" value="Tetratricopeptide repeat domain"/>
    <property type="match status" value="3"/>
</dbReference>
<evidence type="ECO:0000259" key="2">
    <source>
        <dbReference type="Pfam" id="PF00931"/>
    </source>
</evidence>
<dbReference type="OrthoDB" id="626167at2759"/>
<dbReference type="Pfam" id="PF00931">
    <property type="entry name" value="NB-ARC"/>
    <property type="match status" value="1"/>
</dbReference>
<evidence type="ECO:0000313" key="3">
    <source>
        <dbReference type="EMBL" id="CAF9927249.1"/>
    </source>
</evidence>
<evidence type="ECO:0000256" key="1">
    <source>
        <dbReference type="SAM" id="MobiDB-lite"/>
    </source>
</evidence>
<dbReference type="InterPro" id="IPR027417">
    <property type="entry name" value="P-loop_NTPase"/>
</dbReference>